<dbReference type="Gene3D" id="3.30.870.10">
    <property type="entry name" value="Endonuclease Chain A"/>
    <property type="match status" value="3"/>
</dbReference>
<evidence type="ECO:0000256" key="3">
    <source>
        <dbReference type="SAM" id="SignalP"/>
    </source>
</evidence>
<sequence>MRLALPGRCLLPVVLAIGPAWAAAPPPTALPAVVAESPRTLQLDVVRSQIGFEVRTRFGQRIEGVFPRFEGRIEVLSDGRHQVHLKMFTRTVEIPGKDRYTGWMRGPEFFDAGRYPFVEFDSLPYWPETVAEGGGIDGRLTLRGVSHPETLKVEKAECARPGYDCDVVSRGTVQRGRYGMDSWQLALSDRVTFRGAETVNPLLRVLALATVLLGSGCASLSHAQRDRAEAIAVQARSTQVDCQQADRCALDSPLRALAGRAFSESTPEQPRHYATLLDEGEGALVARLNLLRSATRSIDLQTYIFDKDDSARLVIDELLAASRRGVKVRLLIDQLSAISDLQILGALAGAHENFQLRVYNPTFGKARLNYFDYAGSVLCCFRRFNQRMHNKLLVVDDAIGVVGGRNYQDDYYDWDREYNFRDRDVLIAGPEARAMAANFDAFWRAQRSVPAERLNDVGRTLLKQGVPVLPPAQFRRPERVERVSEEANDVDFVTRSFVDTALPVASVRYVADLPRKHRRERADAPLAGQHVTEPQLDALISSAQHEVILQTPYLVLSKPAQKLFRELRKRPQPPRVVVSSNSLAATDNPIVYALSYKYKRRNMRELGFNIFEFKPFPLDAPVDYRNLLPDPIAAPGSDTGRNPLIGGSAAGSNAGGGGGGDVAVTAEAGDPQPRVIHPRTGSAYENGRARRRAAGSEVETRLLRTETRPSFLGSKAVNKPLPVTRKGARMGLHAKSLVVDRRIGVVGTHNFDPRSENYNTEGAVIIDDPAFAEQLAQSILRDTHPQNSWTVAPRAKPLVLSGLNYSVGKASEALPILDFWPWRYATDYEFKPGPDCPQPLPRQSADFHRCYVAVGDFPEVNVGPKWLLVFREAVSIEQLNALSQNTAISTLGIVFSAAGEDWLQATMPVDERTRQPYGILHGGASVVLAETLGSSAGNLCVDTAKQICVGLEINANHVRAVRSGTVTGTARAVHVGRSTQLWEIRIEDEQGRLVCISRLTLAVVAAGHG</sequence>
<evidence type="ECO:0000313" key="5">
    <source>
        <dbReference type="EMBL" id="KAJ9613866.1"/>
    </source>
</evidence>
<dbReference type="CDD" id="cd03443">
    <property type="entry name" value="PaaI_thioesterase"/>
    <property type="match status" value="1"/>
</dbReference>
<dbReference type="InterPro" id="IPR036761">
    <property type="entry name" value="TTHA0802/YceI-like_sf"/>
</dbReference>
<evidence type="ECO:0000256" key="2">
    <source>
        <dbReference type="SAM" id="MobiDB-lite"/>
    </source>
</evidence>
<dbReference type="InterPro" id="IPR007372">
    <property type="entry name" value="Lipid/polyisoprenoid-bd_YceI"/>
</dbReference>
<dbReference type="Pfam" id="PF04264">
    <property type="entry name" value="YceI"/>
    <property type="match status" value="1"/>
</dbReference>
<proteinExistence type="predicted"/>
<dbReference type="InterPro" id="IPR001736">
    <property type="entry name" value="PLipase_D/transphosphatidylase"/>
</dbReference>
<dbReference type="CDD" id="cd09111">
    <property type="entry name" value="PLDc_ymdC_like_1"/>
    <property type="match status" value="1"/>
</dbReference>
<evidence type="ECO:0000256" key="1">
    <source>
        <dbReference type="ARBA" id="ARBA00022801"/>
    </source>
</evidence>
<dbReference type="InterPro" id="IPR029069">
    <property type="entry name" value="HotDog_dom_sf"/>
</dbReference>
<feature type="chain" id="PRO_5041324307" description="PLD phosphodiesterase domain-containing protein" evidence="3">
    <location>
        <begin position="23"/>
        <end position="1009"/>
    </location>
</feature>
<dbReference type="NCBIfam" id="TIGR00369">
    <property type="entry name" value="unchar_dom_1"/>
    <property type="match status" value="1"/>
</dbReference>
<dbReference type="SMART" id="SM00155">
    <property type="entry name" value="PLDc"/>
    <property type="match status" value="2"/>
</dbReference>
<dbReference type="Pfam" id="PF13091">
    <property type="entry name" value="PLDc_2"/>
    <property type="match status" value="2"/>
</dbReference>
<accession>A0AA39CLR2</accession>
<dbReference type="Gene3D" id="2.40.128.110">
    <property type="entry name" value="Lipid/polyisoprenoid-binding, YceI-like"/>
    <property type="match status" value="1"/>
</dbReference>
<evidence type="ECO:0000259" key="4">
    <source>
        <dbReference type="PROSITE" id="PS50035"/>
    </source>
</evidence>
<feature type="region of interest" description="Disordered" evidence="2">
    <location>
        <begin position="634"/>
        <end position="698"/>
    </location>
</feature>
<dbReference type="GO" id="GO:0032049">
    <property type="term" value="P:cardiolipin biosynthetic process"/>
    <property type="evidence" value="ECO:0007669"/>
    <property type="project" value="UniProtKB-ARBA"/>
</dbReference>
<dbReference type="InterPro" id="IPR003736">
    <property type="entry name" value="PAAI_dom"/>
</dbReference>
<dbReference type="GO" id="GO:0030572">
    <property type="term" value="F:phosphatidyltransferase activity"/>
    <property type="evidence" value="ECO:0007669"/>
    <property type="project" value="UniProtKB-ARBA"/>
</dbReference>
<organism evidence="5">
    <name type="scientific">Knufia peltigerae</name>
    <dbReference type="NCBI Taxonomy" id="1002370"/>
    <lineage>
        <taxon>Eukaryota</taxon>
        <taxon>Fungi</taxon>
        <taxon>Dikarya</taxon>
        <taxon>Ascomycota</taxon>
        <taxon>Pezizomycotina</taxon>
        <taxon>Eurotiomycetes</taxon>
        <taxon>Chaetothyriomycetidae</taxon>
        <taxon>Chaetothyriales</taxon>
        <taxon>Trichomeriaceae</taxon>
        <taxon>Knufia</taxon>
    </lineage>
</organism>
<dbReference type="SUPFAM" id="SSF54637">
    <property type="entry name" value="Thioesterase/thiol ester dehydrase-isomerase"/>
    <property type="match status" value="1"/>
</dbReference>
<feature type="signal peptide" evidence="3">
    <location>
        <begin position="1"/>
        <end position="22"/>
    </location>
</feature>
<feature type="domain" description="PLD phosphodiesterase" evidence="4">
    <location>
        <begin position="728"/>
        <end position="755"/>
    </location>
</feature>
<dbReference type="SMART" id="SM00867">
    <property type="entry name" value="YceI"/>
    <property type="match status" value="1"/>
</dbReference>
<dbReference type="Pfam" id="PF03061">
    <property type="entry name" value="4HBT"/>
    <property type="match status" value="1"/>
</dbReference>
<gene>
    <name evidence="5" type="ORF">H2204_014592</name>
</gene>
<keyword evidence="1" id="KW-0378">Hydrolase</keyword>
<dbReference type="InterPro" id="IPR006683">
    <property type="entry name" value="Thioestr_dom"/>
</dbReference>
<dbReference type="AlphaFoldDB" id="A0AA39CLR2"/>
<dbReference type="SUPFAM" id="SSF101874">
    <property type="entry name" value="YceI-like"/>
    <property type="match status" value="1"/>
</dbReference>
<dbReference type="Gene3D" id="3.10.129.10">
    <property type="entry name" value="Hotdog Thioesterase"/>
    <property type="match status" value="1"/>
</dbReference>
<dbReference type="InterPro" id="IPR025202">
    <property type="entry name" value="PLD-like_dom"/>
</dbReference>
<dbReference type="PANTHER" id="PTHR21248:SF12">
    <property type="entry name" value="CARDIOLIPIN SYNTHASE C"/>
    <property type="match status" value="1"/>
</dbReference>
<comment type="caution">
    <text evidence="5">The sequence shown here is derived from an EMBL/GenBank/DDBJ whole genome shotgun (WGS) entry which is preliminary data.</text>
</comment>
<dbReference type="EMBL" id="JAPDRN010000190">
    <property type="protein sequence ID" value="KAJ9613866.1"/>
    <property type="molecule type" value="Genomic_DNA"/>
</dbReference>
<keyword evidence="3" id="KW-0732">Signal</keyword>
<reference evidence="5" key="1">
    <citation type="submission" date="2022-10" db="EMBL/GenBank/DDBJ databases">
        <title>Culturing micro-colonial fungi from biological soil crusts in the Mojave desert and describing Neophaeococcomyces mojavensis, and introducing the new genera and species Taxawa tesnikishii.</title>
        <authorList>
            <person name="Kurbessoian T."/>
            <person name="Stajich J.E."/>
        </authorList>
    </citation>
    <scope>NUCLEOTIDE SEQUENCE</scope>
    <source>
        <strain evidence="5">TK_35</strain>
    </source>
</reference>
<dbReference type="SUPFAM" id="SSF56024">
    <property type="entry name" value="Phospholipase D/nuclease"/>
    <property type="match status" value="2"/>
</dbReference>
<protein>
    <recommendedName>
        <fullName evidence="4">PLD phosphodiesterase domain-containing protein</fullName>
    </recommendedName>
</protein>
<dbReference type="PANTHER" id="PTHR21248">
    <property type="entry name" value="CARDIOLIPIN SYNTHASE"/>
    <property type="match status" value="1"/>
</dbReference>
<name>A0AA39CLR2_9EURO</name>
<dbReference type="PROSITE" id="PS50035">
    <property type="entry name" value="PLD"/>
    <property type="match status" value="2"/>
</dbReference>
<dbReference type="GO" id="GO:0016787">
    <property type="term" value="F:hydrolase activity"/>
    <property type="evidence" value="ECO:0007669"/>
    <property type="project" value="UniProtKB-KW"/>
</dbReference>
<feature type="domain" description="PLD phosphodiesterase" evidence="4">
    <location>
        <begin position="384"/>
        <end position="411"/>
    </location>
</feature>